<dbReference type="InterPro" id="IPR003526">
    <property type="entry name" value="MECDP_synthase"/>
</dbReference>
<feature type="site" description="Positions MEP for the nucleophilic attack" evidence="14">
    <location>
        <position position="147"/>
    </location>
</feature>
<dbReference type="AlphaFoldDB" id="A0A1N6FQX9"/>
<organism evidence="16 17">
    <name type="scientific">Parasphingorhabdus marina DSM 22363</name>
    <dbReference type="NCBI Taxonomy" id="1123272"/>
    <lineage>
        <taxon>Bacteria</taxon>
        <taxon>Pseudomonadati</taxon>
        <taxon>Pseudomonadota</taxon>
        <taxon>Alphaproteobacteria</taxon>
        <taxon>Sphingomonadales</taxon>
        <taxon>Sphingomonadaceae</taxon>
        <taxon>Parasphingorhabdus</taxon>
    </lineage>
</organism>
<feature type="binding site" evidence="14">
    <location>
        <position position="358"/>
    </location>
    <ligand>
        <name>4-CDP-2-C-methyl-D-erythritol 2-phosphate</name>
        <dbReference type="ChEBI" id="CHEBI:57919"/>
    </ligand>
</feature>
<dbReference type="EMBL" id="FSQW01000002">
    <property type="protein sequence ID" value="SIN97648.1"/>
    <property type="molecule type" value="Genomic_DNA"/>
</dbReference>
<feature type="site" description="Transition state stabilizer" evidence="14">
    <location>
        <position position="253"/>
    </location>
</feature>
<dbReference type="CDD" id="cd02516">
    <property type="entry name" value="CDP-ME_synthetase"/>
    <property type="match status" value="1"/>
</dbReference>
<dbReference type="GO" id="GO:0046872">
    <property type="term" value="F:metal ion binding"/>
    <property type="evidence" value="ECO:0007669"/>
    <property type="project" value="UniProtKB-KW"/>
</dbReference>
<evidence type="ECO:0000256" key="5">
    <source>
        <dbReference type="ARBA" id="ARBA00004787"/>
    </source>
</evidence>
<comment type="catalytic activity">
    <reaction evidence="1 14">
        <text>4-CDP-2-C-methyl-D-erythritol 2-phosphate = 2-C-methyl-D-erythritol 2,4-cyclic diphosphate + CMP</text>
        <dbReference type="Rhea" id="RHEA:23864"/>
        <dbReference type="ChEBI" id="CHEBI:57919"/>
        <dbReference type="ChEBI" id="CHEBI:58483"/>
        <dbReference type="ChEBI" id="CHEBI:60377"/>
        <dbReference type="EC" id="4.6.1.12"/>
    </reaction>
</comment>
<dbReference type="InterPro" id="IPR001228">
    <property type="entry name" value="IspD"/>
</dbReference>
<comment type="similarity">
    <text evidence="6">Belongs to the IspF family.</text>
</comment>
<dbReference type="GO" id="GO:0019288">
    <property type="term" value="P:isopentenyl diphosphate biosynthetic process, methylerythritol 4-phosphate pathway"/>
    <property type="evidence" value="ECO:0007669"/>
    <property type="project" value="UniProtKB-UniRule"/>
</dbReference>
<dbReference type="PANTHER" id="PTHR43181">
    <property type="entry name" value="2-C-METHYL-D-ERYTHRITOL 2,4-CYCLODIPHOSPHATE SYNTHASE, CHLOROPLASTIC"/>
    <property type="match status" value="1"/>
</dbReference>
<comment type="caution">
    <text evidence="14">Lacks conserved residue(s) required for the propagation of feature annotation.</text>
</comment>
<feature type="site" description="Transition state stabilizer" evidence="14">
    <location>
        <position position="17"/>
    </location>
</feature>
<evidence type="ECO:0000256" key="1">
    <source>
        <dbReference type="ARBA" id="ARBA00000200"/>
    </source>
</evidence>
<evidence type="ECO:0000259" key="15">
    <source>
        <dbReference type="Pfam" id="PF02542"/>
    </source>
</evidence>
<dbReference type="InterPro" id="IPR034683">
    <property type="entry name" value="IspD/TarI"/>
</dbReference>
<comment type="similarity">
    <text evidence="7">Belongs to the IspD/TarI cytidylyltransferase family. IspD subfamily.</text>
</comment>
<dbReference type="InterPro" id="IPR029044">
    <property type="entry name" value="Nucleotide-diphossugar_trans"/>
</dbReference>
<comment type="similarity">
    <text evidence="14">In the C-terminal section; belongs to the IspF family.</text>
</comment>
<dbReference type="OrthoDB" id="9804336at2"/>
<feature type="binding site" evidence="14">
    <location>
        <begin position="351"/>
        <end position="354"/>
    </location>
    <ligand>
        <name>4-CDP-2-C-methyl-D-erythritol 2-phosphate</name>
        <dbReference type="ChEBI" id="CHEBI:57919"/>
    </ligand>
</feature>
<feature type="binding site" evidence="14">
    <location>
        <begin position="253"/>
        <end position="254"/>
    </location>
    <ligand>
        <name>4-CDP-2-C-methyl-D-erythritol 2-phosphate</name>
        <dbReference type="ChEBI" id="CHEBI:57919"/>
    </ligand>
</feature>
<dbReference type="CDD" id="cd00554">
    <property type="entry name" value="MECDP_synthase"/>
    <property type="match status" value="1"/>
</dbReference>
<dbReference type="HAMAP" id="MF_01520">
    <property type="entry name" value="IspDF"/>
    <property type="match status" value="1"/>
</dbReference>
<evidence type="ECO:0000256" key="12">
    <source>
        <dbReference type="ARBA" id="ARBA00023239"/>
    </source>
</evidence>
<dbReference type="SUPFAM" id="SSF69765">
    <property type="entry name" value="IpsF-like"/>
    <property type="match status" value="1"/>
</dbReference>
<comment type="similarity">
    <text evidence="14">In the N-terminal section; belongs to the IspD/TarI cytidylyltransferase family. IspD subfamily.</text>
</comment>
<feature type="binding site" evidence="14">
    <location>
        <position position="361"/>
    </location>
    <ligand>
        <name>4-CDP-2-C-methyl-D-erythritol 2-phosphate</name>
        <dbReference type="ChEBI" id="CHEBI:57919"/>
    </ligand>
</feature>
<comment type="pathway">
    <text evidence="5 14">Isoprenoid biosynthesis; isopentenyl diphosphate biosynthesis via DXP pathway; isopentenyl diphosphate from 1-deoxy-D-xylulose 5-phosphate: step 2/6.</text>
</comment>
<feature type="site" description="Transition state stabilizer" evidence="14">
    <location>
        <position position="10"/>
    </location>
</feature>
<keyword evidence="12 14" id="KW-0456">Lyase</keyword>
<dbReference type="Gene3D" id="3.30.1330.50">
    <property type="entry name" value="2-C-methyl-D-erythritol 2,4-cyclodiphosphate synthase"/>
    <property type="match status" value="1"/>
</dbReference>
<dbReference type="NCBIfam" id="NF006899">
    <property type="entry name" value="PRK09382.1"/>
    <property type="match status" value="1"/>
</dbReference>
<dbReference type="GO" id="GO:0008685">
    <property type="term" value="F:2-C-methyl-D-erythritol 2,4-cyclodiphosphate synthase activity"/>
    <property type="evidence" value="ECO:0007669"/>
    <property type="project" value="UniProtKB-UniRule"/>
</dbReference>
<evidence type="ECO:0000256" key="14">
    <source>
        <dbReference type="HAMAP-Rule" id="MF_01520"/>
    </source>
</evidence>
<evidence type="ECO:0000256" key="9">
    <source>
        <dbReference type="ARBA" id="ARBA00022695"/>
    </source>
</evidence>
<comment type="cofactor">
    <cofactor evidence="3 14">
        <name>a divalent metal cation</name>
        <dbReference type="ChEBI" id="CHEBI:60240"/>
    </cofactor>
</comment>
<accession>A0A1N6FQX9</accession>
<feature type="binding site" evidence="14">
    <location>
        <position position="229"/>
    </location>
    <ligand>
        <name>a divalent metal cation</name>
        <dbReference type="ChEBI" id="CHEBI:60240"/>
    </ligand>
</feature>
<comment type="catalytic activity">
    <reaction evidence="2 14">
        <text>2-C-methyl-D-erythritol 4-phosphate + CTP + H(+) = 4-CDP-2-C-methyl-D-erythritol + diphosphate</text>
        <dbReference type="Rhea" id="RHEA:13429"/>
        <dbReference type="ChEBI" id="CHEBI:15378"/>
        <dbReference type="ChEBI" id="CHEBI:33019"/>
        <dbReference type="ChEBI" id="CHEBI:37563"/>
        <dbReference type="ChEBI" id="CHEBI:57823"/>
        <dbReference type="ChEBI" id="CHEBI:58262"/>
        <dbReference type="EC" id="2.7.7.60"/>
    </reaction>
</comment>
<comment type="pathway">
    <text evidence="4 14">Isoprenoid biosynthesis; isopentenyl diphosphate biosynthesis via DXP pathway; isopentenyl diphosphate from 1-deoxy-D-xylulose 5-phosphate: step 4/6.</text>
</comment>
<dbReference type="InterPro" id="IPR018294">
    <property type="entry name" value="ISPD_synthase_CS"/>
</dbReference>
<dbReference type="InterPro" id="IPR020555">
    <property type="entry name" value="MECDP_synthase_CS"/>
</dbReference>
<dbReference type="Pfam" id="PF02542">
    <property type="entry name" value="YgbB"/>
    <property type="match status" value="1"/>
</dbReference>
<evidence type="ECO:0000256" key="6">
    <source>
        <dbReference type="ARBA" id="ARBA00008480"/>
    </source>
</evidence>
<dbReference type="FunFam" id="3.30.1330.50:FF:000003">
    <property type="entry name" value="2-C-methyl-D-erythritol 2,4-cyclodiphosphate synthase"/>
    <property type="match status" value="1"/>
</dbReference>
<feature type="binding site" evidence="14">
    <location>
        <begin position="275"/>
        <end position="277"/>
    </location>
    <ligand>
        <name>4-CDP-2-C-methyl-D-erythritol 2-phosphate</name>
        <dbReference type="ChEBI" id="CHEBI:57919"/>
    </ligand>
</feature>
<dbReference type="HAMAP" id="MF_00108">
    <property type="entry name" value="IspD"/>
    <property type="match status" value="1"/>
</dbReference>
<dbReference type="Gene3D" id="3.90.550.10">
    <property type="entry name" value="Spore Coat Polysaccharide Biosynthesis Protein SpsA, Chain A"/>
    <property type="match status" value="1"/>
</dbReference>
<evidence type="ECO:0000313" key="17">
    <source>
        <dbReference type="Proteomes" id="UP000185192"/>
    </source>
</evidence>
<evidence type="ECO:0000256" key="7">
    <source>
        <dbReference type="ARBA" id="ARBA00009789"/>
    </source>
</evidence>
<dbReference type="NCBIfam" id="TIGR00453">
    <property type="entry name" value="ispD"/>
    <property type="match status" value="1"/>
</dbReference>
<dbReference type="GO" id="GO:0050518">
    <property type="term" value="F:2-C-methyl-D-erythritol 4-phosphate cytidylyltransferase activity"/>
    <property type="evidence" value="ECO:0007669"/>
    <property type="project" value="UniProtKB-UniRule"/>
</dbReference>
<dbReference type="STRING" id="1123272.SAMN02745824_2504"/>
<keyword evidence="11 14" id="KW-0414">Isoprene biosynthesis</keyword>
<name>A0A1N6FQX9_9SPHN</name>
<feature type="site" description="Positions MEP for the nucleophilic attack" evidence="14">
    <location>
        <position position="202"/>
    </location>
</feature>
<keyword evidence="17" id="KW-1185">Reference proteome</keyword>
<dbReference type="GO" id="GO:0016114">
    <property type="term" value="P:terpenoid biosynthetic process"/>
    <property type="evidence" value="ECO:0007669"/>
    <property type="project" value="InterPro"/>
</dbReference>
<keyword evidence="8 14" id="KW-0808">Transferase</keyword>
<feature type="binding site" evidence="14">
    <location>
        <position position="261"/>
    </location>
    <ligand>
        <name>a divalent metal cation</name>
        <dbReference type="ChEBI" id="CHEBI:60240"/>
    </ligand>
</feature>
<keyword evidence="10 14" id="KW-0479">Metal-binding</keyword>
<dbReference type="NCBIfam" id="TIGR00151">
    <property type="entry name" value="ispF"/>
    <property type="match status" value="1"/>
</dbReference>
<feature type="site" description="Transition state stabilizer" evidence="14">
    <location>
        <position position="352"/>
    </location>
</feature>
<evidence type="ECO:0000256" key="11">
    <source>
        <dbReference type="ARBA" id="ARBA00023229"/>
    </source>
</evidence>
<dbReference type="PROSITE" id="PS01295">
    <property type="entry name" value="ISPD"/>
    <property type="match status" value="1"/>
</dbReference>
<dbReference type="PANTHER" id="PTHR43181:SF1">
    <property type="entry name" value="2-C-METHYL-D-ERYTHRITOL 2,4-CYCLODIPHOSPHATE SYNTHASE, CHLOROPLASTIC"/>
    <property type="match status" value="1"/>
</dbReference>
<feature type="binding site" evidence="14">
    <location>
        <position position="227"/>
    </location>
    <ligand>
        <name>a divalent metal cation</name>
        <dbReference type="ChEBI" id="CHEBI:60240"/>
    </ligand>
</feature>
<dbReference type="Pfam" id="PF01128">
    <property type="entry name" value="IspD"/>
    <property type="match status" value="1"/>
</dbReference>
<proteinExistence type="inferred from homology"/>
<dbReference type="FunFam" id="3.90.550.10:FF:000003">
    <property type="entry name" value="2-C-methyl-D-erythritol 4-phosphate cytidylyltransferase"/>
    <property type="match status" value="1"/>
</dbReference>
<dbReference type="PROSITE" id="PS01350">
    <property type="entry name" value="ISPF"/>
    <property type="match status" value="1"/>
</dbReference>
<reference evidence="17" key="1">
    <citation type="submission" date="2016-11" db="EMBL/GenBank/DDBJ databases">
        <authorList>
            <person name="Varghese N."/>
            <person name="Submissions S."/>
        </authorList>
    </citation>
    <scope>NUCLEOTIDE SEQUENCE [LARGE SCALE GENOMIC DNA]</scope>
    <source>
        <strain evidence="17">DSM 22363</strain>
    </source>
</reference>
<feature type="region of interest" description="2-C-methyl-D-erythritol 2,4-cyclodiphosphate synthase" evidence="14">
    <location>
        <begin position="221"/>
        <end position="376"/>
    </location>
</feature>
<dbReference type="Proteomes" id="UP000185192">
    <property type="component" value="Unassembled WGS sequence"/>
</dbReference>
<keyword evidence="13 14" id="KW-0511">Multifunctional enzyme</keyword>
<evidence type="ECO:0000256" key="13">
    <source>
        <dbReference type="ARBA" id="ARBA00023268"/>
    </source>
</evidence>
<feature type="region of interest" description="2-C-methyl-D-erythritol 4-phosphate cytidylyltransferase" evidence="14">
    <location>
        <begin position="1"/>
        <end position="220"/>
    </location>
</feature>
<dbReference type="SUPFAM" id="SSF53448">
    <property type="entry name" value="Nucleotide-diphospho-sugar transferases"/>
    <property type="match status" value="1"/>
</dbReference>
<dbReference type="EC" id="2.7.7.60" evidence="14"/>
<gene>
    <name evidence="14" type="primary">ispDF</name>
    <name evidence="16" type="ORF">SAMN02745824_2504</name>
</gene>
<dbReference type="UniPathway" id="UPA00056">
    <property type="reaction ID" value="UER00093"/>
</dbReference>
<dbReference type="InterPro" id="IPR036571">
    <property type="entry name" value="MECDP_synthase_sf"/>
</dbReference>
<dbReference type="InterPro" id="IPR026596">
    <property type="entry name" value="IspD/F"/>
</dbReference>
<protein>
    <recommendedName>
        <fullName evidence="14">Bifunctional enzyme IspD/IspF</fullName>
    </recommendedName>
    <domain>
        <recommendedName>
            <fullName evidence="14">2-C-methyl-D-erythritol 4-phosphate cytidylyltransferase</fullName>
            <ecNumber evidence="14">2.7.7.60</ecNumber>
        </recommendedName>
        <alternativeName>
            <fullName evidence="14">4-diphosphocytidyl-2C-methyl-D-erythritol synthase</fullName>
        </alternativeName>
        <alternativeName>
            <fullName evidence="14">MEP cytidylyltransferase</fullName>
            <shortName evidence="14">MCT</shortName>
        </alternativeName>
    </domain>
    <domain>
        <recommendedName>
            <fullName evidence="14">2-C-methyl-D-erythritol 2,4-cyclodiphosphate synthase</fullName>
            <shortName evidence="14">MECDP-synthase</shortName>
            <shortName evidence="14">MECPP-synthase</shortName>
            <shortName evidence="14">MECPS</shortName>
            <ecNumber evidence="14">4.6.1.12</ecNumber>
        </recommendedName>
    </domain>
</protein>
<evidence type="ECO:0000256" key="4">
    <source>
        <dbReference type="ARBA" id="ARBA00004709"/>
    </source>
</evidence>
<evidence type="ECO:0000313" key="16">
    <source>
        <dbReference type="EMBL" id="SIN97648.1"/>
    </source>
</evidence>
<dbReference type="HAMAP" id="MF_00107">
    <property type="entry name" value="IspF"/>
    <property type="match status" value="1"/>
</dbReference>
<evidence type="ECO:0000256" key="10">
    <source>
        <dbReference type="ARBA" id="ARBA00022723"/>
    </source>
</evidence>
<sequence>MIVAAGKGERASQDIPKQYVPVAGKPMLRHSAQSLADHPMIDRIWIVIGDGQAETAKKAMSGIENYRLVTGGDTRQQSVSNGLAAITAGGGTDHILVHDAARPFLAASVIDRLLDALDAKPAAIPVLPTVDTTIRIENGLAAETLDRSGLWRVQTPQAFHFDKLVEVHQQTEKSADASDDAQLIRACGYDVAIVEGDDQLRKFTTRQDFADAALTTMIEIRTGSGFDVHRLAAGEDLWLGGLRIEHDKGLAGHSDADVLLHALTDALLGAIAAGDIGDHFPPSDEKWRGVASDVFVGHAVSLIRQKGATVHNVDMTLICEEPKIKPHREAMRSNIAAMLDIEIDRVSLKATTTERLGFTGRGEGIAAQATVTVGLK</sequence>
<keyword evidence="9 14" id="KW-0548">Nucleotidyltransferase</keyword>
<comment type="function">
    <text evidence="14">Bifunctional enzyme that catalyzes the formation of 4-diphosphocytidyl-2-C-methyl-D-erythritol from CTP and 2-C-methyl-D-erythritol 4-phosphate (MEP) (IspD), and catalyzes the conversion of 4-diphosphocytidyl-2-C-methyl-D-erythritol 2-phosphate (CDP-ME2P) to 2-C-methyl-D-erythritol 2,4-cyclodiphosphate (ME-CPP) with a corresponding release of cytidine 5-monophosphate (CMP) (IspF).</text>
</comment>
<dbReference type="EC" id="4.6.1.12" evidence="14"/>
<evidence type="ECO:0000256" key="8">
    <source>
        <dbReference type="ARBA" id="ARBA00022679"/>
    </source>
</evidence>
<evidence type="ECO:0000256" key="2">
    <source>
        <dbReference type="ARBA" id="ARBA00001282"/>
    </source>
</evidence>
<feature type="domain" description="2-C-methyl-D-erythritol 2,4-cyclodiphosphate synthase" evidence="15">
    <location>
        <begin position="220"/>
        <end position="373"/>
    </location>
</feature>
<evidence type="ECO:0000256" key="3">
    <source>
        <dbReference type="ARBA" id="ARBA00001968"/>
    </source>
</evidence>
<feature type="binding site" evidence="14">
    <location>
        <begin position="227"/>
        <end position="229"/>
    </location>
    <ligand>
        <name>4-CDP-2-C-methyl-D-erythritol 2-phosphate</name>
        <dbReference type="ChEBI" id="CHEBI:57919"/>
    </ligand>
</feature>